<dbReference type="InterPro" id="IPR009100">
    <property type="entry name" value="AcylCoA_DH/oxidase_NM_dom_sf"/>
</dbReference>
<name>A0ABV6A705_9PSEU</name>
<evidence type="ECO:0000313" key="9">
    <source>
        <dbReference type="EMBL" id="MFB9908963.1"/>
    </source>
</evidence>
<proteinExistence type="inferred from homology"/>
<evidence type="ECO:0000259" key="7">
    <source>
        <dbReference type="Pfam" id="PF02770"/>
    </source>
</evidence>
<evidence type="ECO:0000259" key="6">
    <source>
        <dbReference type="Pfam" id="PF00441"/>
    </source>
</evidence>
<evidence type="ECO:0000256" key="4">
    <source>
        <dbReference type="ARBA" id="ARBA00022827"/>
    </source>
</evidence>
<dbReference type="InterPro" id="IPR046373">
    <property type="entry name" value="Acyl-CoA_Oxase/DH_mid-dom_sf"/>
</dbReference>
<reference evidence="9 10" key="1">
    <citation type="submission" date="2024-09" db="EMBL/GenBank/DDBJ databases">
        <authorList>
            <person name="Sun Q."/>
            <person name="Mori K."/>
        </authorList>
    </citation>
    <scope>NUCLEOTIDE SEQUENCE [LARGE SCALE GENOMIC DNA]</scope>
    <source>
        <strain evidence="9 10">TBRC 7907</strain>
    </source>
</reference>
<comment type="caution">
    <text evidence="9">The sequence shown here is derived from an EMBL/GenBank/DDBJ whole genome shotgun (WGS) entry which is preliminary data.</text>
</comment>
<comment type="similarity">
    <text evidence="2 5">Belongs to the acyl-CoA dehydrogenase family.</text>
</comment>
<evidence type="ECO:0000256" key="1">
    <source>
        <dbReference type="ARBA" id="ARBA00001974"/>
    </source>
</evidence>
<dbReference type="Pfam" id="PF02771">
    <property type="entry name" value="Acyl-CoA_dh_N"/>
    <property type="match status" value="1"/>
</dbReference>
<evidence type="ECO:0000256" key="2">
    <source>
        <dbReference type="ARBA" id="ARBA00009347"/>
    </source>
</evidence>
<keyword evidence="3 5" id="KW-0285">Flavoprotein</keyword>
<dbReference type="InterPro" id="IPR037069">
    <property type="entry name" value="AcylCoA_DH/ox_N_sf"/>
</dbReference>
<comment type="cofactor">
    <cofactor evidence="1 5">
        <name>FAD</name>
        <dbReference type="ChEBI" id="CHEBI:57692"/>
    </cofactor>
</comment>
<keyword evidence="5 9" id="KW-0560">Oxidoreductase</keyword>
<evidence type="ECO:0000256" key="5">
    <source>
        <dbReference type="RuleBase" id="RU362125"/>
    </source>
</evidence>
<dbReference type="EC" id="1.-.-.-" evidence="9"/>
<dbReference type="GO" id="GO:0016491">
    <property type="term" value="F:oxidoreductase activity"/>
    <property type="evidence" value="ECO:0007669"/>
    <property type="project" value="UniProtKB-KW"/>
</dbReference>
<sequence length="379" mass="40841">MIEWNDEQRALRAAATALGEAVGAGHIERDERGEFDRSGWDRLREIGLTGLPVDQRWGGLGQDLLTTMYILEGLGSGCRDTGLSFSLCTHLASTAIPLRRYGSGRVRDEFLPRVAAGTAIGAHAITEPEAGSDIMRLRTTARREGDHFVLNGAKGFVSNGPIADLVVVYARTGRAEDAAGITAFLVERGTPGLSFGRPVSKMGLRTAPLGELYLDDCLVPADHALGAVGSGFLVLDHVMKWEILCSFVVNVGEMRHRLRRCVDYARTRSQFGKPIGSFQAVAAKLVEMKIGVESSAKWLYDTALRLLAGEDVTADLAIAKLVTSESNVASARAAVQLFGGYGYLTEYGVEKDLRDAVAGTIYSGTSEIQRERIAHTLGL</sequence>
<dbReference type="Pfam" id="PF00441">
    <property type="entry name" value="Acyl-CoA_dh_1"/>
    <property type="match status" value="1"/>
</dbReference>
<dbReference type="PROSITE" id="PS00073">
    <property type="entry name" value="ACYL_COA_DH_2"/>
    <property type="match status" value="1"/>
</dbReference>
<dbReference type="Gene3D" id="1.20.140.10">
    <property type="entry name" value="Butyryl-CoA Dehydrogenase, subunit A, domain 3"/>
    <property type="match status" value="1"/>
</dbReference>
<dbReference type="InterPro" id="IPR036250">
    <property type="entry name" value="AcylCo_DH-like_C"/>
</dbReference>
<gene>
    <name evidence="9" type="ORF">ACFFQA_33920</name>
</gene>
<feature type="domain" description="Acyl-CoA oxidase/dehydrogenase middle" evidence="7">
    <location>
        <begin position="122"/>
        <end position="217"/>
    </location>
</feature>
<dbReference type="SUPFAM" id="SSF47203">
    <property type="entry name" value="Acyl-CoA dehydrogenase C-terminal domain-like"/>
    <property type="match status" value="1"/>
</dbReference>
<feature type="domain" description="Acyl-CoA dehydrogenase/oxidase C-terminal" evidence="6">
    <location>
        <begin position="229"/>
        <end position="376"/>
    </location>
</feature>
<dbReference type="EMBL" id="JBHLZU010000032">
    <property type="protein sequence ID" value="MFB9908963.1"/>
    <property type="molecule type" value="Genomic_DNA"/>
</dbReference>
<dbReference type="Proteomes" id="UP001589693">
    <property type="component" value="Unassembled WGS sequence"/>
</dbReference>
<dbReference type="Gene3D" id="1.10.540.10">
    <property type="entry name" value="Acyl-CoA dehydrogenase/oxidase, N-terminal domain"/>
    <property type="match status" value="1"/>
</dbReference>
<dbReference type="InterPro" id="IPR006091">
    <property type="entry name" value="Acyl-CoA_Oxase/DH_mid-dom"/>
</dbReference>
<organism evidence="9 10">
    <name type="scientific">Allokutzneria oryzae</name>
    <dbReference type="NCBI Taxonomy" id="1378989"/>
    <lineage>
        <taxon>Bacteria</taxon>
        <taxon>Bacillati</taxon>
        <taxon>Actinomycetota</taxon>
        <taxon>Actinomycetes</taxon>
        <taxon>Pseudonocardiales</taxon>
        <taxon>Pseudonocardiaceae</taxon>
        <taxon>Allokutzneria</taxon>
    </lineage>
</organism>
<dbReference type="InterPro" id="IPR009075">
    <property type="entry name" value="AcylCo_DH/oxidase_C"/>
</dbReference>
<accession>A0ABV6A705</accession>
<feature type="domain" description="Acyl-CoA dehydrogenase/oxidase N-terminal" evidence="8">
    <location>
        <begin position="5"/>
        <end position="117"/>
    </location>
</feature>
<protein>
    <submittedName>
        <fullName evidence="9">Acyl-CoA dehydrogenase family protein</fullName>
        <ecNumber evidence="9">1.-.-.-</ecNumber>
    </submittedName>
</protein>
<dbReference type="InterPro" id="IPR013786">
    <property type="entry name" value="AcylCoA_DH/ox_N"/>
</dbReference>
<dbReference type="SUPFAM" id="SSF56645">
    <property type="entry name" value="Acyl-CoA dehydrogenase NM domain-like"/>
    <property type="match status" value="1"/>
</dbReference>
<evidence type="ECO:0000259" key="8">
    <source>
        <dbReference type="Pfam" id="PF02771"/>
    </source>
</evidence>
<evidence type="ECO:0000256" key="3">
    <source>
        <dbReference type="ARBA" id="ARBA00022630"/>
    </source>
</evidence>
<dbReference type="Pfam" id="PF02770">
    <property type="entry name" value="Acyl-CoA_dh_M"/>
    <property type="match status" value="1"/>
</dbReference>
<dbReference type="InterPro" id="IPR006089">
    <property type="entry name" value="Acyl-CoA_DH_CS"/>
</dbReference>
<dbReference type="Gene3D" id="2.40.110.10">
    <property type="entry name" value="Butyryl-CoA Dehydrogenase, subunit A, domain 2"/>
    <property type="match status" value="1"/>
</dbReference>
<dbReference type="PANTHER" id="PTHR43884">
    <property type="entry name" value="ACYL-COA DEHYDROGENASE"/>
    <property type="match status" value="1"/>
</dbReference>
<evidence type="ECO:0000313" key="10">
    <source>
        <dbReference type="Proteomes" id="UP001589693"/>
    </source>
</evidence>
<keyword evidence="4 5" id="KW-0274">FAD</keyword>
<dbReference type="PANTHER" id="PTHR43884:SF12">
    <property type="entry name" value="ISOVALERYL-COA DEHYDROGENASE, MITOCHONDRIAL-RELATED"/>
    <property type="match status" value="1"/>
</dbReference>
<keyword evidence="10" id="KW-1185">Reference proteome</keyword>
<dbReference type="RefSeq" id="WP_377861188.1">
    <property type="nucleotide sequence ID" value="NZ_JBHLZU010000032.1"/>
</dbReference>